<dbReference type="GO" id="GO:0008270">
    <property type="term" value="F:zinc ion binding"/>
    <property type="evidence" value="ECO:0007669"/>
    <property type="project" value="UniProtKB-KW"/>
</dbReference>
<dbReference type="InterPro" id="IPR050603">
    <property type="entry name" value="MYST_HAT"/>
</dbReference>
<gene>
    <name evidence="15" type="ORF">HETIRDRAFT_305395</name>
</gene>
<proteinExistence type="inferred from homology"/>
<keyword evidence="10" id="KW-0804">Transcription</keyword>
<dbReference type="InterPro" id="IPR016181">
    <property type="entry name" value="Acyl_CoA_acyltransferase"/>
</dbReference>
<dbReference type="Pfam" id="PF17772">
    <property type="entry name" value="zf-MYST"/>
    <property type="match status" value="1"/>
</dbReference>
<dbReference type="Proteomes" id="UP000030671">
    <property type="component" value="Unassembled WGS sequence"/>
</dbReference>
<evidence type="ECO:0000256" key="1">
    <source>
        <dbReference type="ARBA" id="ARBA00004123"/>
    </source>
</evidence>
<dbReference type="GO" id="GO:0006355">
    <property type="term" value="P:regulation of DNA-templated transcription"/>
    <property type="evidence" value="ECO:0007669"/>
    <property type="project" value="InterPro"/>
</dbReference>
<dbReference type="Pfam" id="PF01853">
    <property type="entry name" value="MOZ_SAS"/>
    <property type="match status" value="1"/>
</dbReference>
<evidence type="ECO:0000259" key="14">
    <source>
        <dbReference type="PROSITE" id="PS51726"/>
    </source>
</evidence>
<feature type="active site" description="Proton donor/acceptor" evidence="13">
    <location>
        <position position="204"/>
    </location>
</feature>
<dbReference type="InterPro" id="IPR036388">
    <property type="entry name" value="WH-like_DNA-bd_sf"/>
</dbReference>
<keyword evidence="4" id="KW-0808">Transferase</keyword>
<dbReference type="HOGENOM" id="CLU_011815_0_3_1"/>
<protein>
    <recommendedName>
        <fullName evidence="3">histone acetyltransferase</fullName>
        <ecNumber evidence="3">2.3.1.48</ecNumber>
    </recommendedName>
</protein>
<comment type="subcellular location">
    <subcellularLocation>
        <location evidence="1">Nucleus</location>
    </subcellularLocation>
</comment>
<evidence type="ECO:0000256" key="4">
    <source>
        <dbReference type="ARBA" id="ARBA00022679"/>
    </source>
</evidence>
<dbReference type="Gene3D" id="3.40.630.30">
    <property type="match status" value="1"/>
</dbReference>
<dbReference type="GO" id="GO:0046972">
    <property type="term" value="F:histone H4K16 acetyltransferase activity"/>
    <property type="evidence" value="ECO:0007669"/>
    <property type="project" value="TreeGrafter"/>
</dbReference>
<keyword evidence="6" id="KW-0863">Zinc-finger</keyword>
<keyword evidence="11" id="KW-0539">Nucleus</keyword>
<evidence type="ECO:0000256" key="13">
    <source>
        <dbReference type="PIRSR" id="PIRSR602717-51"/>
    </source>
</evidence>
<evidence type="ECO:0000256" key="10">
    <source>
        <dbReference type="ARBA" id="ARBA00023163"/>
    </source>
</evidence>
<dbReference type="EC" id="2.3.1.48" evidence="3"/>
<dbReference type="KEGG" id="hir:HETIRDRAFT_305395"/>
<dbReference type="GO" id="GO:0005634">
    <property type="term" value="C:nucleus"/>
    <property type="evidence" value="ECO:0007669"/>
    <property type="project" value="UniProtKB-SubCell"/>
</dbReference>
<dbReference type="Gene3D" id="3.30.60.60">
    <property type="entry name" value="N-acetyl transferase-like"/>
    <property type="match status" value="1"/>
</dbReference>
<dbReference type="CDD" id="cd04301">
    <property type="entry name" value="NAT_SF"/>
    <property type="match status" value="1"/>
</dbReference>
<evidence type="ECO:0000256" key="5">
    <source>
        <dbReference type="ARBA" id="ARBA00022723"/>
    </source>
</evidence>
<evidence type="ECO:0000256" key="3">
    <source>
        <dbReference type="ARBA" id="ARBA00013184"/>
    </source>
</evidence>
<dbReference type="PROSITE" id="PS51726">
    <property type="entry name" value="MYST_HAT"/>
    <property type="match status" value="1"/>
</dbReference>
<keyword evidence="8" id="KW-0007">Acetylation</keyword>
<dbReference type="RefSeq" id="XP_009541614.1">
    <property type="nucleotide sequence ID" value="XM_009543319.1"/>
</dbReference>
<keyword evidence="9" id="KW-0805">Transcription regulation</keyword>
<dbReference type="FunFam" id="3.40.630.30:FF:000156">
    <property type="entry name" value="Histone acetyltransferase"/>
    <property type="match status" value="1"/>
</dbReference>
<evidence type="ECO:0000256" key="6">
    <source>
        <dbReference type="ARBA" id="ARBA00022771"/>
    </source>
</evidence>
<keyword evidence="7" id="KW-0862">Zinc</keyword>
<dbReference type="Gene3D" id="1.10.10.10">
    <property type="entry name" value="Winged helix-like DNA-binding domain superfamily/Winged helix DNA-binding domain"/>
    <property type="match status" value="1"/>
</dbReference>
<evidence type="ECO:0000256" key="8">
    <source>
        <dbReference type="ARBA" id="ARBA00022990"/>
    </source>
</evidence>
<dbReference type="SUPFAM" id="SSF55729">
    <property type="entry name" value="Acyl-CoA N-acyltransferases (Nat)"/>
    <property type="match status" value="1"/>
</dbReference>
<keyword evidence="12" id="KW-0012">Acyltransferase</keyword>
<evidence type="ECO:0000256" key="11">
    <source>
        <dbReference type="ARBA" id="ARBA00023242"/>
    </source>
</evidence>
<dbReference type="InterPro" id="IPR040706">
    <property type="entry name" value="Zf-MYST"/>
</dbReference>
<dbReference type="InterPro" id="IPR002717">
    <property type="entry name" value="HAT_MYST-type"/>
</dbReference>
<comment type="similarity">
    <text evidence="2">Belongs to the MYST (SAS/MOZ) family.</text>
</comment>
<organism evidence="15 16">
    <name type="scientific">Heterobasidion irregulare (strain TC 32-1)</name>
    <dbReference type="NCBI Taxonomy" id="747525"/>
    <lineage>
        <taxon>Eukaryota</taxon>
        <taxon>Fungi</taxon>
        <taxon>Dikarya</taxon>
        <taxon>Basidiomycota</taxon>
        <taxon>Agaricomycotina</taxon>
        <taxon>Agaricomycetes</taxon>
        <taxon>Russulales</taxon>
        <taxon>Bondarzewiaceae</taxon>
        <taxon>Heterobasidion</taxon>
        <taxon>Heterobasidion annosum species complex</taxon>
    </lineage>
</organism>
<evidence type="ECO:0000256" key="2">
    <source>
        <dbReference type="ARBA" id="ARBA00010107"/>
    </source>
</evidence>
<evidence type="ECO:0000313" key="15">
    <source>
        <dbReference type="EMBL" id="ETW87750.1"/>
    </source>
</evidence>
<dbReference type="AlphaFoldDB" id="W4KQS2"/>
<dbReference type="GO" id="GO:0035267">
    <property type="term" value="C:NuA4 histone acetyltransferase complex"/>
    <property type="evidence" value="ECO:0007669"/>
    <property type="project" value="TreeGrafter"/>
</dbReference>
<evidence type="ECO:0000256" key="7">
    <source>
        <dbReference type="ARBA" id="ARBA00022833"/>
    </source>
</evidence>
<dbReference type="EMBL" id="KI925454">
    <property type="protein sequence ID" value="ETW87750.1"/>
    <property type="molecule type" value="Genomic_DNA"/>
</dbReference>
<dbReference type="OrthoDB" id="787137at2759"/>
<sequence length="234" mass="27362">MTEEEFDIQHHKQITARRNFDKVNFGHWQIKTWYFSPYPLIETEDDAPTPSASASGPRSTLWVCDRCFKYMADGTAWEAHIKRCPRKHPPGRKVYQRGAHTIWEVDGAKEKLYCQNLSLFGKLFIDIKTLFFDCDNFLFYLLTDADSQRDHVLGFFSKEKVSYDDYNLACIIVLPPYQRKGYGMLMIEFSYELSRRAGRVGTPERPLSDLGLRSYLTYWVSTLLRFLQCALLPP</sequence>
<feature type="domain" description="MYST-type HAT" evidence="14">
    <location>
        <begin position="15"/>
        <end position="234"/>
    </location>
</feature>
<dbReference type="eggNOG" id="KOG2747">
    <property type="taxonomic scope" value="Eukaryota"/>
</dbReference>
<dbReference type="PANTHER" id="PTHR10615:SF219">
    <property type="entry name" value="HISTONE ACETYLTRANSFERASE KAT5"/>
    <property type="match status" value="1"/>
</dbReference>
<name>W4KQS2_HETIT</name>
<reference evidence="15 16" key="1">
    <citation type="journal article" date="2012" name="New Phytol.">
        <title>Insight into trade-off between wood decay and parasitism from the genome of a fungal forest pathogen.</title>
        <authorList>
            <person name="Olson A."/>
            <person name="Aerts A."/>
            <person name="Asiegbu F."/>
            <person name="Belbahri L."/>
            <person name="Bouzid O."/>
            <person name="Broberg A."/>
            <person name="Canback B."/>
            <person name="Coutinho P.M."/>
            <person name="Cullen D."/>
            <person name="Dalman K."/>
            <person name="Deflorio G."/>
            <person name="van Diepen L.T."/>
            <person name="Dunand C."/>
            <person name="Duplessis S."/>
            <person name="Durling M."/>
            <person name="Gonthier P."/>
            <person name="Grimwood J."/>
            <person name="Fossdal C.G."/>
            <person name="Hansson D."/>
            <person name="Henrissat B."/>
            <person name="Hietala A."/>
            <person name="Himmelstrand K."/>
            <person name="Hoffmeister D."/>
            <person name="Hogberg N."/>
            <person name="James T.Y."/>
            <person name="Karlsson M."/>
            <person name="Kohler A."/>
            <person name="Kues U."/>
            <person name="Lee Y.H."/>
            <person name="Lin Y.C."/>
            <person name="Lind M."/>
            <person name="Lindquist E."/>
            <person name="Lombard V."/>
            <person name="Lucas S."/>
            <person name="Lunden K."/>
            <person name="Morin E."/>
            <person name="Murat C."/>
            <person name="Park J."/>
            <person name="Raffaello T."/>
            <person name="Rouze P."/>
            <person name="Salamov A."/>
            <person name="Schmutz J."/>
            <person name="Solheim H."/>
            <person name="Stahlberg J."/>
            <person name="Velez H."/>
            <person name="de Vries R.P."/>
            <person name="Wiebenga A."/>
            <person name="Woodward S."/>
            <person name="Yakovlev I."/>
            <person name="Garbelotto M."/>
            <person name="Martin F."/>
            <person name="Grigoriev I.V."/>
            <person name="Stenlid J."/>
        </authorList>
    </citation>
    <scope>NUCLEOTIDE SEQUENCE [LARGE SCALE GENOMIC DNA]</scope>
    <source>
        <strain evidence="15 16">TC 32-1</strain>
    </source>
</reference>
<dbReference type="STRING" id="747525.W4KQS2"/>
<keyword evidence="16" id="KW-1185">Reference proteome</keyword>
<dbReference type="PANTHER" id="PTHR10615">
    <property type="entry name" value="HISTONE ACETYLTRANSFERASE"/>
    <property type="match status" value="1"/>
</dbReference>
<accession>W4KQS2</accession>
<evidence type="ECO:0000313" key="16">
    <source>
        <dbReference type="Proteomes" id="UP000030671"/>
    </source>
</evidence>
<evidence type="ECO:0000256" key="9">
    <source>
        <dbReference type="ARBA" id="ARBA00023015"/>
    </source>
</evidence>
<evidence type="ECO:0000256" key="12">
    <source>
        <dbReference type="ARBA" id="ARBA00023315"/>
    </source>
</evidence>
<dbReference type="GeneID" id="20669324"/>
<keyword evidence="5" id="KW-0479">Metal-binding</keyword>
<dbReference type="InParanoid" id="W4KQS2"/>